<feature type="compositionally biased region" description="Basic and acidic residues" evidence="1">
    <location>
        <begin position="191"/>
        <end position="201"/>
    </location>
</feature>
<organism evidence="2 3">
    <name type="scientific">Cnephaeus nilssonii</name>
    <name type="common">Northern bat</name>
    <name type="synonym">Eptesicus nilssonii</name>
    <dbReference type="NCBI Taxonomy" id="3371016"/>
    <lineage>
        <taxon>Eukaryota</taxon>
        <taxon>Metazoa</taxon>
        <taxon>Chordata</taxon>
        <taxon>Craniata</taxon>
        <taxon>Vertebrata</taxon>
        <taxon>Euteleostomi</taxon>
        <taxon>Mammalia</taxon>
        <taxon>Eutheria</taxon>
        <taxon>Laurasiatheria</taxon>
        <taxon>Chiroptera</taxon>
        <taxon>Yangochiroptera</taxon>
        <taxon>Vespertilionidae</taxon>
        <taxon>Cnephaeus</taxon>
    </lineage>
</organism>
<protein>
    <submittedName>
        <fullName evidence="2">Uncharacterized protein</fullName>
    </submittedName>
</protein>
<sequence>MEPKQEPGNQAAHSITAPSHLTRIKTLGRTPCFRVVSPCAEDRGLKRGSDESIFRRARRWIRTQSRRRLGPFARRERESSTCVKKEQQLLEESPCDMGPGPVSHTTEGQDRPEVRVATWASGEPGPVDGQPGTPPRQPPRLFWPPTPKPTRFHRPPTPKHPWFHRQRKVFTRDLDYGAHVNRLARSTWNPKEAEPKGEKLGNMDMQALGDLFSSPNSSTSPGGRGGSSCHTKVHPEDRNAELEAPPPPELSPPPAASPAAAVEPGPAPEETEAPAPLDEEPSLEPMLAPASEEELPVEGPAQGPLLNRGGKGSRHCCCAQKLGSQLASTAVVAGASPAFE</sequence>
<gene>
    <name evidence="2" type="ORF">QTO34_005540</name>
</gene>
<evidence type="ECO:0000313" key="2">
    <source>
        <dbReference type="EMBL" id="KAK1334534.1"/>
    </source>
</evidence>
<comment type="caution">
    <text evidence="2">The sequence shown here is derived from an EMBL/GenBank/DDBJ whole genome shotgun (WGS) entry which is preliminary data.</text>
</comment>
<feature type="region of interest" description="Disordered" evidence="1">
    <location>
        <begin position="183"/>
        <end position="315"/>
    </location>
</feature>
<keyword evidence="3" id="KW-1185">Reference proteome</keyword>
<accession>A0AA40HNJ6</accession>
<feature type="compositionally biased region" description="Pro residues" evidence="1">
    <location>
        <begin position="244"/>
        <end position="256"/>
    </location>
</feature>
<dbReference type="Proteomes" id="UP001177744">
    <property type="component" value="Unassembled WGS sequence"/>
</dbReference>
<feature type="compositionally biased region" description="Basic residues" evidence="1">
    <location>
        <begin position="150"/>
        <end position="165"/>
    </location>
</feature>
<feature type="region of interest" description="Disordered" evidence="1">
    <location>
        <begin position="92"/>
        <end position="165"/>
    </location>
</feature>
<feature type="region of interest" description="Disordered" evidence="1">
    <location>
        <begin position="1"/>
        <end position="20"/>
    </location>
</feature>
<feature type="compositionally biased region" description="Pro residues" evidence="1">
    <location>
        <begin position="132"/>
        <end position="148"/>
    </location>
</feature>
<evidence type="ECO:0000313" key="3">
    <source>
        <dbReference type="Proteomes" id="UP001177744"/>
    </source>
</evidence>
<feature type="compositionally biased region" description="Polar residues" evidence="1">
    <location>
        <begin position="7"/>
        <end position="19"/>
    </location>
</feature>
<evidence type="ECO:0000256" key="1">
    <source>
        <dbReference type="SAM" id="MobiDB-lite"/>
    </source>
</evidence>
<dbReference type="AlphaFoldDB" id="A0AA40HNJ6"/>
<name>A0AA40HNJ6_CNENI</name>
<reference evidence="2" key="1">
    <citation type="submission" date="2023-06" db="EMBL/GenBank/DDBJ databases">
        <title>Reference genome for the Northern bat (Eptesicus nilssonii), a most northern bat species.</title>
        <authorList>
            <person name="Laine V.N."/>
            <person name="Pulliainen A.T."/>
            <person name="Lilley T.M."/>
        </authorList>
    </citation>
    <scope>NUCLEOTIDE SEQUENCE</scope>
    <source>
        <strain evidence="2">BLF_Eptnil</strain>
        <tissue evidence="2">Kidney</tissue>
    </source>
</reference>
<feature type="compositionally biased region" description="Acidic residues" evidence="1">
    <location>
        <begin position="269"/>
        <end position="282"/>
    </location>
</feature>
<feature type="non-terminal residue" evidence="2">
    <location>
        <position position="340"/>
    </location>
</feature>
<dbReference type="EMBL" id="JAULJE010000015">
    <property type="protein sequence ID" value="KAK1334534.1"/>
    <property type="molecule type" value="Genomic_DNA"/>
</dbReference>
<proteinExistence type="predicted"/>